<dbReference type="AlphaFoldDB" id="A0A6B9FDQ5"/>
<evidence type="ECO:0000313" key="2">
    <source>
        <dbReference type="Proteomes" id="UP000012488"/>
    </source>
</evidence>
<dbReference type="KEGG" id="mmes:MMSR116_01400"/>
<reference evidence="1 2" key="1">
    <citation type="journal article" date="2012" name="Genet. Mol. Biol.">
        <title>Analysis of 16S rRNA and mxaF genes revealing insights into Methylobacterium niche-specific plant association.</title>
        <authorList>
            <person name="Dourado M.N."/>
            <person name="Andreote F.D."/>
            <person name="Dini-Andreote F."/>
            <person name="Conti R."/>
            <person name="Araujo J.M."/>
            <person name="Araujo W.L."/>
        </authorList>
    </citation>
    <scope>NUCLEOTIDE SEQUENCE [LARGE SCALE GENOMIC DNA]</scope>
    <source>
        <strain evidence="1 2">SR1.6/6</strain>
    </source>
</reference>
<accession>A0A6B9FDQ5</accession>
<name>A0A6B9FDQ5_9HYPH</name>
<dbReference type="Proteomes" id="UP000012488">
    <property type="component" value="Chromosome"/>
</dbReference>
<dbReference type="OrthoDB" id="8001103at2"/>
<evidence type="ECO:0000313" key="1">
    <source>
        <dbReference type="EMBL" id="QGY00712.1"/>
    </source>
</evidence>
<reference evidence="1 2" key="2">
    <citation type="journal article" date="2013" name="Genome Announc.">
        <title>Draft Genome Sequence of Methylobacterium mesophilicum Strain SR1.6/6, Isolated from Citrus sinensis.</title>
        <authorList>
            <person name="Marinho Almeida D."/>
            <person name="Dini-Andreote F."/>
            <person name="Camargo Neves A.A."/>
            <person name="Juca Ramos R.T."/>
            <person name="Andreote F.D."/>
            <person name="Carneiro A.R."/>
            <person name="Oliveira de Souza Lima A."/>
            <person name="Caracciolo Gomes de Sa P.H."/>
            <person name="Ribeiro Barbosa M.S."/>
            <person name="Araujo W.L."/>
            <person name="Silva A."/>
        </authorList>
    </citation>
    <scope>NUCLEOTIDE SEQUENCE [LARGE SCALE GENOMIC DNA]</scope>
    <source>
        <strain evidence="1 2">SR1.6/6</strain>
    </source>
</reference>
<proteinExistence type="predicted"/>
<organism evidence="1 2">
    <name type="scientific">Methylobacterium mesophilicum SR1.6/6</name>
    <dbReference type="NCBI Taxonomy" id="908290"/>
    <lineage>
        <taxon>Bacteria</taxon>
        <taxon>Pseudomonadati</taxon>
        <taxon>Pseudomonadota</taxon>
        <taxon>Alphaproteobacteria</taxon>
        <taxon>Hyphomicrobiales</taxon>
        <taxon>Methylobacteriaceae</taxon>
        <taxon>Methylobacterium</taxon>
    </lineage>
</organism>
<dbReference type="EMBL" id="CP043538">
    <property type="protein sequence ID" value="QGY00712.1"/>
    <property type="molecule type" value="Genomic_DNA"/>
</dbReference>
<sequence length="75" mass="8073">MSDGDAFAHEIAALLIADIKTSGARTRAEIENACQISLKSLLGDAAVPHQIAVLMPIGLERWPRVVVQGRRLPDV</sequence>
<dbReference type="RefSeq" id="WP_010686742.1">
    <property type="nucleotide sequence ID" value="NZ_CP043538.1"/>
</dbReference>
<protein>
    <submittedName>
        <fullName evidence="1">Uncharacterized protein</fullName>
    </submittedName>
</protein>
<gene>
    <name evidence="1" type="ORF">MMSR116_01400</name>
</gene>